<keyword evidence="4" id="KW-1185">Reference proteome</keyword>
<name>A0A2T7NVV9_POMCA</name>
<evidence type="ECO:0000313" key="3">
    <source>
        <dbReference type="EMBL" id="PVD25318.1"/>
    </source>
</evidence>
<dbReference type="AlphaFoldDB" id="A0A2T7NVV9"/>
<dbReference type="Proteomes" id="UP000245119">
    <property type="component" value="Linkage Group LG9"/>
</dbReference>
<accession>A0A2T7NVV9</accession>
<organism evidence="3 4">
    <name type="scientific">Pomacea canaliculata</name>
    <name type="common">Golden apple snail</name>
    <dbReference type="NCBI Taxonomy" id="400727"/>
    <lineage>
        <taxon>Eukaryota</taxon>
        <taxon>Metazoa</taxon>
        <taxon>Spiralia</taxon>
        <taxon>Lophotrochozoa</taxon>
        <taxon>Mollusca</taxon>
        <taxon>Gastropoda</taxon>
        <taxon>Caenogastropoda</taxon>
        <taxon>Architaenioglossa</taxon>
        <taxon>Ampullarioidea</taxon>
        <taxon>Ampullariidae</taxon>
        <taxon>Pomacea</taxon>
    </lineage>
</organism>
<comment type="caution">
    <text evidence="3">The sequence shown here is derived from an EMBL/GenBank/DDBJ whole genome shotgun (WGS) entry which is preliminary data.</text>
</comment>
<feature type="chain" id="PRO_5015487640" description="Chitin-binding type-2 domain-containing protein" evidence="1">
    <location>
        <begin position="18"/>
        <end position="228"/>
    </location>
</feature>
<keyword evidence="1" id="KW-0732">Signal</keyword>
<dbReference type="OrthoDB" id="6112160at2759"/>
<dbReference type="OMA" id="HANIMSC"/>
<evidence type="ECO:0000313" key="4">
    <source>
        <dbReference type="Proteomes" id="UP000245119"/>
    </source>
</evidence>
<dbReference type="InterPro" id="IPR036508">
    <property type="entry name" value="Chitin-bd_dom_sf"/>
</dbReference>
<dbReference type="SUPFAM" id="SSF57625">
    <property type="entry name" value="Invertebrate chitin-binding proteins"/>
    <property type="match status" value="3"/>
</dbReference>
<gene>
    <name evidence="3" type="ORF">C0Q70_15818</name>
</gene>
<evidence type="ECO:0000256" key="1">
    <source>
        <dbReference type="SAM" id="SignalP"/>
    </source>
</evidence>
<evidence type="ECO:0000259" key="2">
    <source>
        <dbReference type="SMART" id="SM00494"/>
    </source>
</evidence>
<sequence length="228" mass="25336">MNHLVLGLVLLLPLSLAVPAREKRDAPCQDTYIDVPNVCASNPRGMVFFPHPTDHKKYLQCDVYNNMYIVQCPPCQEFVFSASRCQPSSTSPVTPAPTPQPVNNHCTAEGMARGYLYFKVDGDNTKYIECDPNTGSENIISCPSPRVWDMSVLSCVYDTQGGSGHFGAIPLDPNPCTSAAISAGHLYFPYIAQNQFIQCDNRGNAYINTCPFRFSWNAYLQTCFRPVF</sequence>
<proteinExistence type="predicted"/>
<dbReference type="EMBL" id="PZQS01000009">
    <property type="protein sequence ID" value="PVD25318.1"/>
    <property type="molecule type" value="Genomic_DNA"/>
</dbReference>
<feature type="signal peptide" evidence="1">
    <location>
        <begin position="1"/>
        <end position="17"/>
    </location>
</feature>
<dbReference type="GO" id="GO:0008061">
    <property type="term" value="F:chitin binding"/>
    <property type="evidence" value="ECO:0007669"/>
    <property type="project" value="InterPro"/>
</dbReference>
<feature type="domain" description="Chitin-binding type-2" evidence="2">
    <location>
        <begin position="104"/>
        <end position="162"/>
    </location>
</feature>
<dbReference type="SMART" id="SM00494">
    <property type="entry name" value="ChtBD2"/>
    <property type="match status" value="3"/>
</dbReference>
<protein>
    <recommendedName>
        <fullName evidence="2">Chitin-binding type-2 domain-containing protein</fullName>
    </recommendedName>
</protein>
<feature type="domain" description="Chitin-binding type-2" evidence="2">
    <location>
        <begin position="37"/>
        <end position="92"/>
    </location>
</feature>
<dbReference type="InterPro" id="IPR002557">
    <property type="entry name" value="Chitin-bd_dom"/>
</dbReference>
<feature type="domain" description="Chitin-binding type-2" evidence="2">
    <location>
        <begin position="174"/>
        <end position="228"/>
    </location>
</feature>
<reference evidence="3 4" key="1">
    <citation type="submission" date="2018-04" db="EMBL/GenBank/DDBJ databases">
        <title>The genome of golden apple snail Pomacea canaliculata provides insight into stress tolerance and invasive adaptation.</title>
        <authorList>
            <person name="Liu C."/>
            <person name="Liu B."/>
            <person name="Ren Y."/>
            <person name="Zhang Y."/>
            <person name="Wang H."/>
            <person name="Li S."/>
            <person name="Jiang F."/>
            <person name="Yin L."/>
            <person name="Zhang G."/>
            <person name="Qian W."/>
            <person name="Fan W."/>
        </authorList>
    </citation>
    <scope>NUCLEOTIDE SEQUENCE [LARGE SCALE GENOMIC DNA]</scope>
    <source>
        <strain evidence="3">SZHN2017</strain>
        <tissue evidence="3">Muscle</tissue>
    </source>
</reference>
<dbReference type="STRING" id="400727.A0A2T7NVV9"/>
<dbReference type="GO" id="GO:0005576">
    <property type="term" value="C:extracellular region"/>
    <property type="evidence" value="ECO:0007669"/>
    <property type="project" value="InterPro"/>
</dbReference>